<feature type="domain" description="MOFRL-associated" evidence="2">
    <location>
        <begin position="24"/>
        <end position="261"/>
    </location>
</feature>
<gene>
    <name evidence="3" type="ORF">F4Y08_17320</name>
</gene>
<sequence length="458" mass="47925">MTGSGGSRFDLRVQDADPERRHTVLQVLEAALEAVDPARAVLHHVSLDGDQLRLADQTIDLSAVDRILVTGAGKAGALMSQALEAILGDRITAGLVVVKDDHRAPTEIIEICEARHPVPNEAGVTAGRRILELLADTTERDLVINLLSGGGSALLVAPAEGLTLADLQAMTASLLGAGATINEINCLRKHCSLVKGGQLARSIHPARFATLAVSDVIGSPLDVIASGPTVPDSGDWQETRSIVEKFQLMPSLPPPIRARLEAGWRGDLPDTPNADDPLFEGNPTLVVADNRTAMAAAETRARELGFNTVWMSSYVEGEASEVAKVLCGFGREVAGYGLPVPAPACLLFGGETTVTLGDDSGEGGRNQELALAAAFELANQPSTVLASLATDGTDGPTDSAGALADAGSLRRGMAAGLNPRRHLARHNAYPWLIAAGDMLVTGPTMTNVNDLMALFVFE</sequence>
<dbReference type="InterPro" id="IPR039760">
    <property type="entry name" value="MOFRL_protein"/>
</dbReference>
<dbReference type="PANTHER" id="PTHR12227">
    <property type="entry name" value="GLYCERATE KINASE"/>
    <property type="match status" value="1"/>
</dbReference>
<dbReference type="InterPro" id="IPR007835">
    <property type="entry name" value="MOFRL"/>
</dbReference>
<keyword evidence="3" id="KW-0808">Transferase</keyword>
<reference evidence="3" key="1">
    <citation type="submission" date="2019-09" db="EMBL/GenBank/DDBJ databases">
        <title>Characterisation of the sponge microbiome using genome-centric metagenomics.</title>
        <authorList>
            <person name="Engelberts J.P."/>
            <person name="Robbins S.J."/>
            <person name="De Goeij J.M."/>
            <person name="Aranda M."/>
            <person name="Bell S.C."/>
            <person name="Webster N.S."/>
        </authorList>
    </citation>
    <scope>NUCLEOTIDE SEQUENCE</scope>
    <source>
        <strain evidence="3">SB0662_bin_9</strain>
    </source>
</reference>
<evidence type="ECO:0000259" key="2">
    <source>
        <dbReference type="Pfam" id="PF13660"/>
    </source>
</evidence>
<dbReference type="InterPro" id="IPR038614">
    <property type="entry name" value="GK_N_sf"/>
</dbReference>
<evidence type="ECO:0000259" key="1">
    <source>
        <dbReference type="Pfam" id="PF05161"/>
    </source>
</evidence>
<evidence type="ECO:0000313" key="3">
    <source>
        <dbReference type="EMBL" id="MYD92063.1"/>
    </source>
</evidence>
<accession>A0A6B1DZM6</accession>
<dbReference type="InterPro" id="IPR025286">
    <property type="entry name" value="MOFRL_assoc_dom"/>
</dbReference>
<feature type="domain" description="MOFRL" evidence="1">
    <location>
        <begin position="344"/>
        <end position="450"/>
    </location>
</feature>
<dbReference type="EMBL" id="VXPY01000122">
    <property type="protein sequence ID" value="MYD92063.1"/>
    <property type="molecule type" value="Genomic_DNA"/>
</dbReference>
<protein>
    <submittedName>
        <fullName evidence="3">Glycerate kinase</fullName>
    </submittedName>
</protein>
<dbReference type="SUPFAM" id="SSF82544">
    <property type="entry name" value="GckA/TtuD-like"/>
    <property type="match status" value="1"/>
</dbReference>
<dbReference type="Pfam" id="PF05161">
    <property type="entry name" value="MOFRL"/>
    <property type="match status" value="1"/>
</dbReference>
<proteinExistence type="predicted"/>
<organism evidence="3">
    <name type="scientific">Caldilineaceae bacterium SB0662_bin_9</name>
    <dbReference type="NCBI Taxonomy" id="2605258"/>
    <lineage>
        <taxon>Bacteria</taxon>
        <taxon>Bacillati</taxon>
        <taxon>Chloroflexota</taxon>
        <taxon>Caldilineae</taxon>
        <taxon>Caldilineales</taxon>
        <taxon>Caldilineaceae</taxon>
    </lineage>
</organism>
<dbReference type="Gene3D" id="3.40.1480.10">
    <property type="entry name" value="MOFRL domain"/>
    <property type="match status" value="1"/>
</dbReference>
<dbReference type="GO" id="GO:0005737">
    <property type="term" value="C:cytoplasm"/>
    <property type="evidence" value="ECO:0007669"/>
    <property type="project" value="TreeGrafter"/>
</dbReference>
<dbReference type="InterPro" id="IPR037035">
    <property type="entry name" value="GK-like_C_sf"/>
</dbReference>
<dbReference type="AlphaFoldDB" id="A0A6B1DZM6"/>
<dbReference type="GO" id="GO:0008887">
    <property type="term" value="F:glycerate kinase activity"/>
    <property type="evidence" value="ECO:0007669"/>
    <property type="project" value="InterPro"/>
</dbReference>
<dbReference type="PANTHER" id="PTHR12227:SF0">
    <property type="entry name" value="GLYCERATE KINASE"/>
    <property type="match status" value="1"/>
</dbReference>
<dbReference type="Gene3D" id="3.40.50.10180">
    <property type="entry name" value="Glycerate kinase, MOFRL-like N-terminal domain"/>
    <property type="match status" value="1"/>
</dbReference>
<name>A0A6B1DZM6_9CHLR</name>
<comment type="caution">
    <text evidence="3">The sequence shown here is derived from an EMBL/GenBank/DDBJ whole genome shotgun (WGS) entry which is preliminary data.</text>
</comment>
<keyword evidence="3" id="KW-0418">Kinase</keyword>
<dbReference type="Pfam" id="PF13660">
    <property type="entry name" value="DUF4147"/>
    <property type="match status" value="1"/>
</dbReference>